<dbReference type="OrthoDB" id="9813118at2"/>
<dbReference type="SUPFAM" id="SSF54001">
    <property type="entry name" value="Cysteine proteinases"/>
    <property type="match status" value="1"/>
</dbReference>
<evidence type="ECO:0000256" key="4">
    <source>
        <dbReference type="ARBA" id="ARBA00022807"/>
    </source>
</evidence>
<dbReference type="AlphaFoldDB" id="A0A3D9HYZ3"/>
<evidence type="ECO:0000256" key="1">
    <source>
        <dbReference type="ARBA" id="ARBA00007074"/>
    </source>
</evidence>
<dbReference type="Gene3D" id="3.90.1720.10">
    <property type="entry name" value="endopeptidase domain like (from Nostoc punctiforme)"/>
    <property type="match status" value="1"/>
</dbReference>
<dbReference type="InterPro" id="IPR038765">
    <property type="entry name" value="Papain-like_cys_pep_sf"/>
</dbReference>
<protein>
    <submittedName>
        <fullName evidence="7">Cell wall-associated NlpC family hydrolase</fullName>
    </submittedName>
</protein>
<keyword evidence="3 7" id="KW-0378">Hydrolase</keyword>
<gene>
    <name evidence="7" type="ORF">DFP95_1214</name>
</gene>
<reference evidence="7 8" key="1">
    <citation type="submission" date="2018-07" db="EMBL/GenBank/DDBJ databases">
        <title>Genomic Encyclopedia of Type Strains, Phase III (KMG-III): the genomes of soil and plant-associated and newly described type strains.</title>
        <authorList>
            <person name="Whitman W."/>
        </authorList>
    </citation>
    <scope>NUCLEOTIDE SEQUENCE [LARGE SCALE GENOMIC DNA]</scope>
    <source>
        <strain evidence="7 8">CECT 8236</strain>
    </source>
</reference>
<dbReference type="PANTHER" id="PTHR47053:SF1">
    <property type="entry name" value="MUREIN DD-ENDOPEPTIDASE MEPH-RELATED"/>
    <property type="match status" value="1"/>
</dbReference>
<evidence type="ECO:0000313" key="8">
    <source>
        <dbReference type="Proteomes" id="UP000256869"/>
    </source>
</evidence>
<comment type="caution">
    <text evidence="7">The sequence shown here is derived from an EMBL/GenBank/DDBJ whole genome shotgun (WGS) entry which is preliminary data.</text>
</comment>
<dbReference type="GO" id="GO:0006508">
    <property type="term" value="P:proteolysis"/>
    <property type="evidence" value="ECO:0007669"/>
    <property type="project" value="UniProtKB-KW"/>
</dbReference>
<comment type="similarity">
    <text evidence="1">Belongs to the peptidase C40 family.</text>
</comment>
<evidence type="ECO:0000313" key="7">
    <source>
        <dbReference type="EMBL" id="RED54748.1"/>
    </source>
</evidence>
<keyword evidence="5" id="KW-0732">Signal</keyword>
<dbReference type="RefSeq" id="WP_115995115.1">
    <property type="nucleotide sequence ID" value="NZ_QRDY01000021.1"/>
</dbReference>
<evidence type="ECO:0000256" key="2">
    <source>
        <dbReference type="ARBA" id="ARBA00022670"/>
    </source>
</evidence>
<evidence type="ECO:0000256" key="3">
    <source>
        <dbReference type="ARBA" id="ARBA00022801"/>
    </source>
</evidence>
<sequence length="193" mass="20372">MTNKSHFKKIIIGAACFMMMATGIGMVAGQQSAFAATTSPASVQENVATASSAPEIDNVATVSSASAQKKASIIAVAKSLKGKVTYKFGVNNPAKLWFDCSSFTKYVFAKQGISLKWGTAAQSKQGTYVAKKNLQPGDLIFLSVSTPGKINHVGIYIGGGQFIHNTIGTSFNGLLISKVSDYSSRYITARRVG</sequence>
<keyword evidence="4" id="KW-0788">Thiol protease</keyword>
<name>A0A3D9HYZ3_9BACL</name>
<organism evidence="7 8">
    <name type="scientific">Cohnella lupini</name>
    <dbReference type="NCBI Taxonomy" id="1294267"/>
    <lineage>
        <taxon>Bacteria</taxon>
        <taxon>Bacillati</taxon>
        <taxon>Bacillota</taxon>
        <taxon>Bacilli</taxon>
        <taxon>Bacillales</taxon>
        <taxon>Paenibacillaceae</taxon>
        <taxon>Cohnella</taxon>
    </lineage>
</organism>
<feature type="chain" id="PRO_5017547186" evidence="5">
    <location>
        <begin position="36"/>
        <end position="193"/>
    </location>
</feature>
<feature type="domain" description="NlpC/P60" evidence="6">
    <location>
        <begin position="67"/>
        <end position="193"/>
    </location>
</feature>
<feature type="signal peptide" evidence="5">
    <location>
        <begin position="1"/>
        <end position="35"/>
    </location>
</feature>
<accession>A0A3D9HYZ3</accession>
<dbReference type="GO" id="GO:0008234">
    <property type="term" value="F:cysteine-type peptidase activity"/>
    <property type="evidence" value="ECO:0007669"/>
    <property type="project" value="UniProtKB-KW"/>
</dbReference>
<keyword evidence="2" id="KW-0645">Protease</keyword>
<dbReference type="PANTHER" id="PTHR47053">
    <property type="entry name" value="MUREIN DD-ENDOPEPTIDASE MEPH-RELATED"/>
    <property type="match status" value="1"/>
</dbReference>
<dbReference type="Proteomes" id="UP000256869">
    <property type="component" value="Unassembled WGS sequence"/>
</dbReference>
<dbReference type="PROSITE" id="PS51935">
    <property type="entry name" value="NLPC_P60"/>
    <property type="match status" value="1"/>
</dbReference>
<dbReference type="InterPro" id="IPR051202">
    <property type="entry name" value="Peptidase_C40"/>
</dbReference>
<proteinExistence type="inferred from homology"/>
<dbReference type="EMBL" id="QRDY01000021">
    <property type="protein sequence ID" value="RED54748.1"/>
    <property type="molecule type" value="Genomic_DNA"/>
</dbReference>
<evidence type="ECO:0000259" key="6">
    <source>
        <dbReference type="PROSITE" id="PS51935"/>
    </source>
</evidence>
<evidence type="ECO:0000256" key="5">
    <source>
        <dbReference type="SAM" id="SignalP"/>
    </source>
</evidence>
<keyword evidence="8" id="KW-1185">Reference proteome</keyword>
<dbReference type="InterPro" id="IPR000064">
    <property type="entry name" value="NLP_P60_dom"/>
</dbReference>
<dbReference type="Pfam" id="PF00877">
    <property type="entry name" value="NLPC_P60"/>
    <property type="match status" value="1"/>
</dbReference>